<sequence length="68" mass="7702">MAAVMSCMQPGSTGADHSGNPVWSVRTRTLPPWRWCFPEYQRSISRPCLFRVFSLSRSEANSLPSRIT</sequence>
<evidence type="ECO:0000256" key="1">
    <source>
        <dbReference type="SAM" id="MobiDB-lite"/>
    </source>
</evidence>
<accession>A0A4R5BQI6</accession>
<evidence type="ECO:0000313" key="3">
    <source>
        <dbReference type="Proteomes" id="UP000294723"/>
    </source>
</evidence>
<organism evidence="2 3">
    <name type="scientific">Saccharopolyspora karakumensis</name>
    <dbReference type="NCBI Taxonomy" id="2530386"/>
    <lineage>
        <taxon>Bacteria</taxon>
        <taxon>Bacillati</taxon>
        <taxon>Actinomycetota</taxon>
        <taxon>Actinomycetes</taxon>
        <taxon>Pseudonocardiales</taxon>
        <taxon>Pseudonocardiaceae</taxon>
        <taxon>Saccharopolyspora</taxon>
    </lineage>
</organism>
<dbReference type="Proteomes" id="UP000294723">
    <property type="component" value="Unassembled WGS sequence"/>
</dbReference>
<evidence type="ECO:0000313" key="2">
    <source>
        <dbReference type="EMBL" id="TDD89201.1"/>
    </source>
</evidence>
<keyword evidence="3" id="KW-1185">Reference proteome</keyword>
<dbReference type="EMBL" id="SMLA01000013">
    <property type="protein sequence ID" value="TDD89201.1"/>
    <property type="molecule type" value="Genomic_DNA"/>
</dbReference>
<dbReference type="AlphaFoldDB" id="A0A4R5BQI6"/>
<gene>
    <name evidence="2" type="ORF">E1202_11860</name>
</gene>
<comment type="caution">
    <text evidence="2">The sequence shown here is derived from an EMBL/GenBank/DDBJ whole genome shotgun (WGS) entry which is preliminary data.</text>
</comment>
<name>A0A4R5BQI6_9PSEU</name>
<feature type="region of interest" description="Disordered" evidence="1">
    <location>
        <begin position="1"/>
        <end position="21"/>
    </location>
</feature>
<protein>
    <submittedName>
        <fullName evidence="2">Uncharacterized protein</fullName>
    </submittedName>
</protein>
<reference evidence="2 3" key="1">
    <citation type="submission" date="2019-03" db="EMBL/GenBank/DDBJ databases">
        <title>Draft genome sequences of novel Actinobacteria.</title>
        <authorList>
            <person name="Sahin N."/>
            <person name="Ay H."/>
            <person name="Saygin H."/>
        </authorList>
    </citation>
    <scope>NUCLEOTIDE SEQUENCE [LARGE SCALE GENOMIC DNA]</scope>
    <source>
        <strain evidence="2 3">5K548</strain>
    </source>
</reference>
<proteinExistence type="predicted"/>